<organism evidence="1 2">
    <name type="scientific">Solanum verrucosum</name>
    <dbReference type="NCBI Taxonomy" id="315347"/>
    <lineage>
        <taxon>Eukaryota</taxon>
        <taxon>Viridiplantae</taxon>
        <taxon>Streptophyta</taxon>
        <taxon>Embryophyta</taxon>
        <taxon>Tracheophyta</taxon>
        <taxon>Spermatophyta</taxon>
        <taxon>Magnoliopsida</taxon>
        <taxon>eudicotyledons</taxon>
        <taxon>Gunneridae</taxon>
        <taxon>Pentapetalae</taxon>
        <taxon>asterids</taxon>
        <taxon>lamiids</taxon>
        <taxon>Solanales</taxon>
        <taxon>Solanaceae</taxon>
        <taxon>Solanoideae</taxon>
        <taxon>Solaneae</taxon>
        <taxon>Solanum</taxon>
    </lineage>
</organism>
<sequence>MLVFCKSPSYPHLVHGNISEINGLSSGHFMGLAGSRSIGFWLNARIGHTPPREELSVFSICIKYTLGAEITTGMSASEGSWWIGKIDSLILLISKFREKEWVGDGSDIGMAQWKHLGMYTVKYGYRTLSEMTVKSHSYSWQML</sequence>
<reference evidence="1" key="1">
    <citation type="submission" date="2023-08" db="EMBL/GenBank/DDBJ databases">
        <title>A de novo genome assembly of Solanum verrucosum Schlechtendal, a Mexican diploid species geographically isolated from the other diploid A-genome species in potato relatives.</title>
        <authorList>
            <person name="Hosaka K."/>
        </authorList>
    </citation>
    <scope>NUCLEOTIDE SEQUENCE</scope>
    <source>
        <tissue evidence="1">Young leaves</tissue>
    </source>
</reference>
<name>A0AAF0Q4C8_SOLVR</name>
<gene>
    <name evidence="1" type="ORF">MTR67_008705</name>
</gene>
<evidence type="ECO:0000313" key="2">
    <source>
        <dbReference type="Proteomes" id="UP001234989"/>
    </source>
</evidence>
<dbReference type="Proteomes" id="UP001234989">
    <property type="component" value="Chromosome 2"/>
</dbReference>
<accession>A0AAF0Q4C8</accession>
<proteinExistence type="predicted"/>
<evidence type="ECO:0000313" key="1">
    <source>
        <dbReference type="EMBL" id="WMV15320.1"/>
    </source>
</evidence>
<dbReference type="AlphaFoldDB" id="A0AAF0Q4C8"/>
<protein>
    <submittedName>
        <fullName evidence="1">Uncharacterized protein</fullName>
    </submittedName>
</protein>
<dbReference type="EMBL" id="CP133613">
    <property type="protein sequence ID" value="WMV15320.1"/>
    <property type="molecule type" value="Genomic_DNA"/>
</dbReference>
<keyword evidence="2" id="KW-1185">Reference proteome</keyword>